<evidence type="ECO:0000313" key="5">
    <source>
        <dbReference type="Proteomes" id="UP001595752"/>
    </source>
</evidence>
<evidence type="ECO:0000256" key="1">
    <source>
        <dbReference type="ARBA" id="ARBA00007362"/>
    </source>
</evidence>
<keyword evidence="2" id="KW-0472">Membrane</keyword>
<accession>A0ABV8AYZ3</accession>
<evidence type="ECO:0000259" key="3">
    <source>
        <dbReference type="Pfam" id="PF00892"/>
    </source>
</evidence>
<feature type="transmembrane region" description="Helical" evidence="2">
    <location>
        <begin position="40"/>
        <end position="61"/>
    </location>
</feature>
<protein>
    <submittedName>
        <fullName evidence="4">DMT family transporter</fullName>
    </submittedName>
</protein>
<keyword evidence="2" id="KW-0812">Transmembrane</keyword>
<dbReference type="InterPro" id="IPR000620">
    <property type="entry name" value="EamA_dom"/>
</dbReference>
<evidence type="ECO:0000313" key="4">
    <source>
        <dbReference type="EMBL" id="MFC3882147.1"/>
    </source>
</evidence>
<reference evidence="5" key="1">
    <citation type="journal article" date="2019" name="Int. J. Syst. Evol. Microbiol.">
        <title>The Global Catalogue of Microorganisms (GCM) 10K type strain sequencing project: providing services to taxonomists for standard genome sequencing and annotation.</title>
        <authorList>
            <consortium name="The Broad Institute Genomics Platform"/>
            <consortium name="The Broad Institute Genome Sequencing Center for Infectious Disease"/>
            <person name="Wu L."/>
            <person name="Ma J."/>
        </authorList>
    </citation>
    <scope>NUCLEOTIDE SEQUENCE [LARGE SCALE GENOMIC DNA]</scope>
    <source>
        <strain evidence="5">CCUG 61889</strain>
    </source>
</reference>
<sequence>MRTERKKRIIGLILIISASVLWGISGPAMQWLFAHETVDLPSLVAIRLFMAGVLMLLFLAVRKENIWCILKPWKRLLLFGVLGILGLQYTFVSTIEAGNAVTATLLLMNIIN</sequence>
<evidence type="ECO:0000256" key="2">
    <source>
        <dbReference type="SAM" id="Phobius"/>
    </source>
</evidence>
<feature type="transmembrane region" description="Helical" evidence="2">
    <location>
        <begin position="12"/>
        <end position="34"/>
    </location>
</feature>
<proteinExistence type="inferred from homology"/>
<feature type="transmembrane region" description="Helical" evidence="2">
    <location>
        <begin position="73"/>
        <end position="91"/>
    </location>
</feature>
<keyword evidence="2" id="KW-1133">Transmembrane helix</keyword>
<comment type="similarity">
    <text evidence="1">Belongs to the EamA transporter family.</text>
</comment>
<dbReference type="EMBL" id="JBHRZT010000007">
    <property type="protein sequence ID" value="MFC3882147.1"/>
    <property type="molecule type" value="Genomic_DNA"/>
</dbReference>
<comment type="caution">
    <text evidence="4">The sequence shown here is derived from an EMBL/GenBank/DDBJ whole genome shotgun (WGS) entry which is preliminary data.</text>
</comment>
<gene>
    <name evidence="4" type="ORF">ACFOU2_00855</name>
</gene>
<organism evidence="4 5">
    <name type="scientific">Bacillus songklensis</name>
    <dbReference type="NCBI Taxonomy" id="1069116"/>
    <lineage>
        <taxon>Bacteria</taxon>
        <taxon>Bacillati</taxon>
        <taxon>Bacillota</taxon>
        <taxon>Bacilli</taxon>
        <taxon>Bacillales</taxon>
        <taxon>Bacillaceae</taxon>
        <taxon>Bacillus</taxon>
    </lineage>
</organism>
<dbReference type="Pfam" id="PF00892">
    <property type="entry name" value="EamA"/>
    <property type="match status" value="1"/>
</dbReference>
<name>A0ABV8AYZ3_9BACI</name>
<dbReference type="RefSeq" id="WP_377911353.1">
    <property type="nucleotide sequence ID" value="NZ_JBHRZT010000007.1"/>
</dbReference>
<feature type="domain" description="EamA" evidence="3">
    <location>
        <begin position="10"/>
        <end position="107"/>
    </location>
</feature>
<dbReference type="Proteomes" id="UP001595752">
    <property type="component" value="Unassembled WGS sequence"/>
</dbReference>
<keyword evidence="5" id="KW-1185">Reference proteome</keyword>